<accession>A0A168MC94</accession>
<dbReference type="EMBL" id="LT552062">
    <property type="protein sequence ID" value="SAL98281.1"/>
    <property type="molecule type" value="Genomic_DNA"/>
</dbReference>
<proteinExistence type="predicted"/>
<name>A0A168MC94_ABSGL</name>
<organism evidence="2">
    <name type="scientific">Absidia glauca</name>
    <name type="common">Pin mould</name>
    <dbReference type="NCBI Taxonomy" id="4829"/>
    <lineage>
        <taxon>Eukaryota</taxon>
        <taxon>Fungi</taxon>
        <taxon>Fungi incertae sedis</taxon>
        <taxon>Mucoromycota</taxon>
        <taxon>Mucoromycotina</taxon>
        <taxon>Mucoromycetes</taxon>
        <taxon>Mucorales</taxon>
        <taxon>Cunninghamellaceae</taxon>
        <taxon>Absidia</taxon>
    </lineage>
</organism>
<dbReference type="STRING" id="4829.A0A168MC94"/>
<dbReference type="InParanoid" id="A0A168MC94"/>
<gene>
    <name evidence="2" type="primary">ABSGL_03810.1 scaffold 4673</name>
</gene>
<feature type="region of interest" description="Disordered" evidence="1">
    <location>
        <begin position="458"/>
        <end position="497"/>
    </location>
</feature>
<dbReference type="Proteomes" id="UP000078561">
    <property type="component" value="Unassembled WGS sequence"/>
</dbReference>
<sequence>MANTNVNNQSLLLSLPKELVLQIIVDVAIVFNDDNLYPQSLIELSRCCQSLRHLIYHDPWRFHTLWPCAFQERFDTGAIYRRQLDGWDWQKVMKLRCKALYACKAFAAQPNNIDLLDNICWEIIWDMITEHDERNMAHLLNHKVQFAAVAAYELDQHRDRRLFPVVLPILSLLVNYDFSITSHFRAPDRPGSVQIVSTELSRFAYNFEAADSLITKHMPLRPFHASAQHTNETPTDDELPLTFYPALDAPAAALHLFFTTFFASHPSLYSAVPACVPIPLFHISSDMFDVEYLRRYERNLYINAHVDDETRQLKRSWTESVTSLPSDNIYLGSGFASASHFVSEAHHIEGDWTGYYSFVDPEEVATEAEDWFDGPMRLSIRIVPLDDVSDTTTSSSLPTVASPSPSSSTIIALPPSSSTFSSTVALPSSASLNSPSTRASFASSSSTSASQLITASATSSTGSWPSRWSTTHDNNNTDIPRKRRKHTTPDKDPFPRMHLQECPLTKFEGNGFDNLGSFTVMGLIDDTEDGQVTWEKTYMESGETWEYSGRFALPMGICGRWGDEDYGGPWWMWKTSGCAANEDAILPATLNVK</sequence>
<dbReference type="AlphaFoldDB" id="A0A168MC94"/>
<evidence type="ECO:0000256" key="1">
    <source>
        <dbReference type="SAM" id="MobiDB-lite"/>
    </source>
</evidence>
<protein>
    <submittedName>
        <fullName evidence="2">Uncharacterized protein</fullName>
    </submittedName>
</protein>
<evidence type="ECO:0000313" key="2">
    <source>
        <dbReference type="EMBL" id="SAL98281.1"/>
    </source>
</evidence>
<evidence type="ECO:0000313" key="3">
    <source>
        <dbReference type="Proteomes" id="UP000078561"/>
    </source>
</evidence>
<dbReference type="OMA" id="DERNMAH"/>
<dbReference type="OrthoDB" id="2325329at2759"/>
<reference evidence="2" key="1">
    <citation type="submission" date="2016-04" db="EMBL/GenBank/DDBJ databases">
        <authorList>
            <person name="Evans L.H."/>
            <person name="Alamgir A."/>
            <person name="Owens N."/>
            <person name="Weber N.D."/>
            <person name="Virtaneva K."/>
            <person name="Barbian K."/>
            <person name="Babar A."/>
            <person name="Rosenke K."/>
        </authorList>
    </citation>
    <scope>NUCLEOTIDE SEQUENCE [LARGE SCALE GENOMIC DNA]</scope>
    <source>
        <strain evidence="2">CBS 101.48</strain>
    </source>
</reference>
<feature type="compositionally biased region" description="Basic and acidic residues" evidence="1">
    <location>
        <begin position="487"/>
        <end position="497"/>
    </location>
</feature>
<feature type="compositionally biased region" description="Polar residues" evidence="1">
    <location>
        <begin position="462"/>
        <end position="478"/>
    </location>
</feature>
<keyword evidence="3" id="KW-1185">Reference proteome</keyword>